<evidence type="ECO:0000313" key="1">
    <source>
        <dbReference type="EMBL" id="KAK3869172.1"/>
    </source>
</evidence>
<comment type="caution">
    <text evidence="1">The sequence shown here is derived from an EMBL/GenBank/DDBJ whole genome shotgun (WGS) entry which is preliminary data.</text>
</comment>
<dbReference type="AlphaFoldDB" id="A0AAE1F8E1"/>
<dbReference type="EMBL" id="JAWQEG010002872">
    <property type="protein sequence ID" value="KAK3869172.1"/>
    <property type="molecule type" value="Genomic_DNA"/>
</dbReference>
<accession>A0AAE1F8E1</accession>
<protein>
    <submittedName>
        <fullName evidence="1">Uncharacterized protein</fullName>
    </submittedName>
</protein>
<name>A0AAE1F8E1_PETCI</name>
<proteinExistence type="predicted"/>
<sequence>MKCLGERASECLQLRLSNIREERDTQRRRRTEQDGRIYYKRVRWVRTWYERTRVVKTDRVIKGVSVLTCLGVLVYPASAVAWGEGAAWRRCSPQLPSPVNCFSDELYDSRSH</sequence>
<evidence type="ECO:0000313" key="2">
    <source>
        <dbReference type="Proteomes" id="UP001286313"/>
    </source>
</evidence>
<gene>
    <name evidence="1" type="ORF">Pcinc_025508</name>
</gene>
<keyword evidence="2" id="KW-1185">Reference proteome</keyword>
<reference evidence="1" key="1">
    <citation type="submission" date="2023-10" db="EMBL/GenBank/DDBJ databases">
        <title>Genome assemblies of two species of porcelain crab, Petrolisthes cinctipes and Petrolisthes manimaculis (Anomura: Porcellanidae).</title>
        <authorList>
            <person name="Angst P."/>
        </authorList>
    </citation>
    <scope>NUCLEOTIDE SEQUENCE</scope>
    <source>
        <strain evidence="1">PB745_01</strain>
        <tissue evidence="1">Gill</tissue>
    </source>
</reference>
<dbReference type="Proteomes" id="UP001286313">
    <property type="component" value="Unassembled WGS sequence"/>
</dbReference>
<organism evidence="1 2">
    <name type="scientific">Petrolisthes cinctipes</name>
    <name type="common">Flat porcelain crab</name>
    <dbReference type="NCBI Taxonomy" id="88211"/>
    <lineage>
        <taxon>Eukaryota</taxon>
        <taxon>Metazoa</taxon>
        <taxon>Ecdysozoa</taxon>
        <taxon>Arthropoda</taxon>
        <taxon>Crustacea</taxon>
        <taxon>Multicrustacea</taxon>
        <taxon>Malacostraca</taxon>
        <taxon>Eumalacostraca</taxon>
        <taxon>Eucarida</taxon>
        <taxon>Decapoda</taxon>
        <taxon>Pleocyemata</taxon>
        <taxon>Anomura</taxon>
        <taxon>Galatheoidea</taxon>
        <taxon>Porcellanidae</taxon>
        <taxon>Petrolisthes</taxon>
    </lineage>
</organism>